<dbReference type="EC" id="2.8.1.7" evidence="3"/>
<dbReference type="InterPro" id="IPR015421">
    <property type="entry name" value="PyrdxlP-dep_Trfase_major"/>
</dbReference>
<gene>
    <name evidence="12" type="primary">iscS_1</name>
    <name evidence="12" type="ORF">V7x_13570</name>
</gene>
<evidence type="ECO:0000256" key="5">
    <source>
        <dbReference type="ARBA" id="ARBA00022723"/>
    </source>
</evidence>
<dbReference type="OrthoDB" id="9808002at2"/>
<dbReference type="PROSITE" id="PS00595">
    <property type="entry name" value="AA_TRANSFER_CLASS_5"/>
    <property type="match status" value="1"/>
</dbReference>
<dbReference type="Gene3D" id="3.90.1150.10">
    <property type="entry name" value="Aspartate Aminotransferase, domain 1"/>
    <property type="match status" value="1"/>
</dbReference>
<proteinExistence type="inferred from homology"/>
<dbReference type="AlphaFoldDB" id="A0A5C6FU64"/>
<evidence type="ECO:0000256" key="1">
    <source>
        <dbReference type="ARBA" id="ARBA00001933"/>
    </source>
</evidence>
<evidence type="ECO:0000256" key="8">
    <source>
        <dbReference type="ARBA" id="ARBA00023014"/>
    </source>
</evidence>
<dbReference type="PANTHER" id="PTHR11601:SF34">
    <property type="entry name" value="CYSTEINE DESULFURASE"/>
    <property type="match status" value="1"/>
</dbReference>
<dbReference type="InterPro" id="IPR016454">
    <property type="entry name" value="Cysteine_dSase"/>
</dbReference>
<dbReference type="Gene3D" id="3.40.640.10">
    <property type="entry name" value="Type I PLP-dependent aspartate aminotransferase-like (Major domain)"/>
    <property type="match status" value="1"/>
</dbReference>
<dbReference type="SUPFAM" id="SSF53383">
    <property type="entry name" value="PLP-dependent transferases"/>
    <property type="match status" value="1"/>
</dbReference>
<evidence type="ECO:0000256" key="2">
    <source>
        <dbReference type="ARBA" id="ARBA00006490"/>
    </source>
</evidence>
<dbReference type="GO" id="GO:0046872">
    <property type="term" value="F:metal ion binding"/>
    <property type="evidence" value="ECO:0007669"/>
    <property type="project" value="UniProtKB-KW"/>
</dbReference>
<keyword evidence="8" id="KW-0411">Iron-sulfur</keyword>
<evidence type="ECO:0000256" key="7">
    <source>
        <dbReference type="ARBA" id="ARBA00023004"/>
    </source>
</evidence>
<sequence>MIYLDHHATTPCDRRVVEAMLPWLTDHFGNPHSISHEFGRVAADAIQAAIDDLAANLDVPADNVVITSGATESNLLAIRGVLCHPRQQRRKLVTVTTEHPSVLDVAKEIQADGFDVTFVGVDDQGLVDQQQLASELDDDTALVSVMWANNEIGTIPDIQAIASLVHQHGALLHSDATQAVGRIAVHARRDDVDLISGSAHKFYGPKGVGFLTVGNGNRRVRIRPIQVGGGQQRGRRGGTMNPSSVIAMATALRLACDEMQAESEVRELRDLLWQTLSQQIDGLKINGPSLDTDSRLVGNLNVMVADIEGEAWMAATPEVAFSSGSACSSVDPSPSHVLTALGHSESQARRSVRFGIGRGNTEDEIRHAAGLLVESYKRLSG</sequence>
<evidence type="ECO:0000256" key="4">
    <source>
        <dbReference type="ARBA" id="ARBA00022679"/>
    </source>
</evidence>
<evidence type="ECO:0000256" key="10">
    <source>
        <dbReference type="RuleBase" id="RU004504"/>
    </source>
</evidence>
<dbReference type="PANTHER" id="PTHR11601">
    <property type="entry name" value="CYSTEINE DESULFURYLASE FAMILY MEMBER"/>
    <property type="match status" value="1"/>
</dbReference>
<name>A0A5C6FU64_9PLAN</name>
<keyword evidence="5" id="KW-0479">Metal-binding</keyword>
<evidence type="ECO:0000256" key="6">
    <source>
        <dbReference type="ARBA" id="ARBA00022898"/>
    </source>
</evidence>
<comment type="caution">
    <text evidence="12">The sequence shown here is derived from an EMBL/GenBank/DDBJ whole genome shotgun (WGS) entry which is preliminary data.</text>
</comment>
<evidence type="ECO:0000313" key="13">
    <source>
        <dbReference type="Proteomes" id="UP000316476"/>
    </source>
</evidence>
<dbReference type="RefSeq" id="WP_146412169.1">
    <property type="nucleotide sequence ID" value="NZ_SJPZ01000001.1"/>
</dbReference>
<evidence type="ECO:0000256" key="3">
    <source>
        <dbReference type="ARBA" id="ARBA00012239"/>
    </source>
</evidence>
<dbReference type="EMBL" id="SJPZ01000001">
    <property type="protein sequence ID" value="TWU65804.1"/>
    <property type="molecule type" value="Genomic_DNA"/>
</dbReference>
<dbReference type="InterPro" id="IPR015422">
    <property type="entry name" value="PyrdxlP-dep_Trfase_small"/>
</dbReference>
<dbReference type="Pfam" id="PF00266">
    <property type="entry name" value="Aminotran_5"/>
    <property type="match status" value="1"/>
</dbReference>
<protein>
    <recommendedName>
        <fullName evidence="3">cysteine desulfurase</fullName>
        <ecNumber evidence="3">2.8.1.7</ecNumber>
    </recommendedName>
</protein>
<comment type="similarity">
    <text evidence="2">Belongs to the class-V pyridoxal-phosphate-dependent aminotransferase family. NifS/IscS subfamily.</text>
</comment>
<dbReference type="Gene3D" id="1.10.260.50">
    <property type="match status" value="1"/>
</dbReference>
<dbReference type="GO" id="GO:0051536">
    <property type="term" value="F:iron-sulfur cluster binding"/>
    <property type="evidence" value="ECO:0007669"/>
    <property type="project" value="UniProtKB-KW"/>
</dbReference>
<feature type="domain" description="Aminotransferase class V" evidence="11">
    <location>
        <begin position="2"/>
        <end position="366"/>
    </location>
</feature>
<dbReference type="InterPro" id="IPR000192">
    <property type="entry name" value="Aminotrans_V_dom"/>
</dbReference>
<reference evidence="12 13" key="1">
    <citation type="submission" date="2019-02" db="EMBL/GenBank/DDBJ databases">
        <title>Deep-cultivation of Planctomycetes and their phenomic and genomic characterization uncovers novel biology.</title>
        <authorList>
            <person name="Wiegand S."/>
            <person name="Jogler M."/>
            <person name="Boedeker C."/>
            <person name="Pinto D."/>
            <person name="Vollmers J."/>
            <person name="Rivas-Marin E."/>
            <person name="Kohn T."/>
            <person name="Peeters S.H."/>
            <person name="Heuer A."/>
            <person name="Rast P."/>
            <person name="Oberbeckmann S."/>
            <person name="Bunk B."/>
            <person name="Jeske O."/>
            <person name="Meyerdierks A."/>
            <person name="Storesund J.E."/>
            <person name="Kallscheuer N."/>
            <person name="Luecker S."/>
            <person name="Lage O.M."/>
            <person name="Pohl T."/>
            <person name="Merkel B.J."/>
            <person name="Hornburger P."/>
            <person name="Mueller R.-W."/>
            <person name="Bruemmer F."/>
            <person name="Labrenz M."/>
            <person name="Spormann A.M."/>
            <person name="Op Den Camp H."/>
            <person name="Overmann J."/>
            <person name="Amann R."/>
            <person name="Jetten M.S.M."/>
            <person name="Mascher T."/>
            <person name="Medema M.H."/>
            <person name="Devos D.P."/>
            <person name="Kaster A.-K."/>
            <person name="Ovreas L."/>
            <person name="Rohde M."/>
            <person name="Galperin M.Y."/>
            <person name="Jogler C."/>
        </authorList>
    </citation>
    <scope>NUCLEOTIDE SEQUENCE [LARGE SCALE GENOMIC DNA]</scope>
    <source>
        <strain evidence="12 13">V7</strain>
    </source>
</reference>
<accession>A0A5C6FU64</accession>
<keyword evidence="7" id="KW-0408">Iron</keyword>
<organism evidence="12 13">
    <name type="scientific">Crateriforma conspicua</name>
    <dbReference type="NCBI Taxonomy" id="2527996"/>
    <lineage>
        <taxon>Bacteria</taxon>
        <taxon>Pseudomonadati</taxon>
        <taxon>Planctomycetota</taxon>
        <taxon>Planctomycetia</taxon>
        <taxon>Planctomycetales</taxon>
        <taxon>Planctomycetaceae</taxon>
        <taxon>Crateriforma</taxon>
    </lineage>
</organism>
<comment type="catalytic activity">
    <reaction evidence="9">
        <text>(sulfur carrier)-H + L-cysteine = (sulfur carrier)-SH + L-alanine</text>
        <dbReference type="Rhea" id="RHEA:43892"/>
        <dbReference type="Rhea" id="RHEA-COMP:14737"/>
        <dbReference type="Rhea" id="RHEA-COMP:14739"/>
        <dbReference type="ChEBI" id="CHEBI:29917"/>
        <dbReference type="ChEBI" id="CHEBI:35235"/>
        <dbReference type="ChEBI" id="CHEBI:57972"/>
        <dbReference type="ChEBI" id="CHEBI:64428"/>
        <dbReference type="EC" id="2.8.1.7"/>
    </reaction>
</comment>
<evidence type="ECO:0000256" key="9">
    <source>
        <dbReference type="ARBA" id="ARBA00050776"/>
    </source>
</evidence>
<dbReference type="InterPro" id="IPR020578">
    <property type="entry name" value="Aminotrans_V_PyrdxlP_BS"/>
</dbReference>
<dbReference type="InterPro" id="IPR015424">
    <property type="entry name" value="PyrdxlP-dep_Trfase"/>
</dbReference>
<evidence type="ECO:0000259" key="11">
    <source>
        <dbReference type="Pfam" id="PF00266"/>
    </source>
</evidence>
<comment type="cofactor">
    <cofactor evidence="1 10">
        <name>pyridoxal 5'-phosphate</name>
        <dbReference type="ChEBI" id="CHEBI:597326"/>
    </cofactor>
</comment>
<dbReference type="Proteomes" id="UP000316476">
    <property type="component" value="Unassembled WGS sequence"/>
</dbReference>
<dbReference type="PIRSF" id="PIRSF005572">
    <property type="entry name" value="NifS"/>
    <property type="match status" value="1"/>
</dbReference>
<evidence type="ECO:0000313" key="12">
    <source>
        <dbReference type="EMBL" id="TWU65804.1"/>
    </source>
</evidence>
<keyword evidence="4 12" id="KW-0808">Transferase</keyword>
<keyword evidence="6" id="KW-0663">Pyridoxal phosphate</keyword>
<dbReference type="GO" id="GO:0031071">
    <property type="term" value="F:cysteine desulfurase activity"/>
    <property type="evidence" value="ECO:0007669"/>
    <property type="project" value="UniProtKB-EC"/>
</dbReference>